<keyword evidence="4" id="KW-1185">Reference proteome</keyword>
<dbReference type="AlphaFoldDB" id="A0A2A2CXT3"/>
<name>A0A2A2CXT3_9ACTN</name>
<evidence type="ECO:0000256" key="1">
    <source>
        <dbReference type="SAM" id="MobiDB-lite"/>
    </source>
</evidence>
<feature type="signal peptide" evidence="2">
    <location>
        <begin position="1"/>
        <end position="30"/>
    </location>
</feature>
<organism evidence="3 4">
    <name type="scientific">Streptomyces albireticuli</name>
    <dbReference type="NCBI Taxonomy" id="1940"/>
    <lineage>
        <taxon>Bacteria</taxon>
        <taxon>Bacillati</taxon>
        <taxon>Actinomycetota</taxon>
        <taxon>Actinomycetes</taxon>
        <taxon>Kitasatosporales</taxon>
        <taxon>Streptomycetaceae</taxon>
        <taxon>Streptomyces</taxon>
    </lineage>
</organism>
<feature type="compositionally biased region" description="Polar residues" evidence="1">
    <location>
        <begin position="34"/>
        <end position="45"/>
    </location>
</feature>
<evidence type="ECO:0000313" key="3">
    <source>
        <dbReference type="EMBL" id="PAU44054.1"/>
    </source>
</evidence>
<proteinExistence type="predicted"/>
<comment type="caution">
    <text evidence="3">The sequence shown here is derived from an EMBL/GenBank/DDBJ whole genome shotgun (WGS) entry which is preliminary data.</text>
</comment>
<protein>
    <submittedName>
        <fullName evidence="3">Uncharacterized protein</fullName>
    </submittedName>
</protein>
<keyword evidence="2" id="KW-0732">Signal</keyword>
<reference evidence="3 4" key="1">
    <citation type="submission" date="2017-08" db="EMBL/GenBank/DDBJ databases">
        <title>Genome sequence of Streptomyces albireticuli NRRL B-1670.</title>
        <authorList>
            <person name="Graham D.E."/>
            <person name="Mahan K.M."/>
            <person name="Klingeman D.M."/>
            <person name="Hettich R.L."/>
            <person name="Parry R.J."/>
            <person name="Spain J.C."/>
        </authorList>
    </citation>
    <scope>NUCLEOTIDE SEQUENCE [LARGE SCALE GENOMIC DNA]</scope>
    <source>
        <strain evidence="3 4">NRRL B-1670</strain>
    </source>
</reference>
<feature type="region of interest" description="Disordered" evidence="1">
    <location>
        <begin position="26"/>
        <end position="52"/>
    </location>
</feature>
<dbReference type="EMBL" id="NSJV01000710">
    <property type="protein sequence ID" value="PAU44054.1"/>
    <property type="molecule type" value="Genomic_DNA"/>
</dbReference>
<sequence>MKSRAFRLVPAAAALTAGLLLAGASGAAVATPSEESPSATGSAASKSDDQLTRASWTTRGEYYHSKDCCHGAGKHGKQKGEWHEYKCERHGHWWWLQTK</sequence>
<dbReference type="Proteomes" id="UP000218944">
    <property type="component" value="Unassembled WGS sequence"/>
</dbReference>
<gene>
    <name evidence="3" type="ORF">CK936_36965</name>
</gene>
<feature type="chain" id="PRO_5012923203" evidence="2">
    <location>
        <begin position="31"/>
        <end position="99"/>
    </location>
</feature>
<evidence type="ECO:0000256" key="2">
    <source>
        <dbReference type="SAM" id="SignalP"/>
    </source>
</evidence>
<dbReference type="RefSeq" id="WP_095585308.1">
    <property type="nucleotide sequence ID" value="NZ_JAJQQQ010000007.1"/>
</dbReference>
<accession>A0A2A2CXT3</accession>
<evidence type="ECO:0000313" key="4">
    <source>
        <dbReference type="Proteomes" id="UP000218944"/>
    </source>
</evidence>